<feature type="transmembrane region" description="Helical" evidence="7">
    <location>
        <begin position="90"/>
        <end position="111"/>
    </location>
</feature>
<evidence type="ECO:0000256" key="6">
    <source>
        <dbReference type="ARBA" id="ARBA00023136"/>
    </source>
</evidence>
<feature type="transmembrane region" description="Helical" evidence="7">
    <location>
        <begin position="224"/>
        <end position="245"/>
    </location>
</feature>
<sequence length="307" mass="34921">MERLGTERQPAVFFKKRLGFRKQRYLFIYSCLLIPLLFFLCIRILPILYSFNISLREWDLLSEQKPFVGLQNFITLFHDPVFLQSIHNTLVYVAIGVPGQLLAGLIIALLLQRLNRSRGLFRTIYFIPYVTSVVAVSWVFRWILMKNGIINALLLHVGLEPQLFLGSPSQSIYWVIASIIWQSIGFQMLIFLTGLESIPSMYYDAAAIDGAGPWQRFRHVTVPLLNPVIVFSVIIASISFLQSFAQVLNMTSGGPLNSTLSMVLHIYNLAFKHFKMGEAAAATVVLFSMILLLSLLQLKVLNKKVDY</sequence>
<keyword evidence="5 7" id="KW-1133">Transmembrane helix</keyword>
<feature type="domain" description="ABC transmembrane type-1" evidence="8">
    <location>
        <begin position="86"/>
        <end position="297"/>
    </location>
</feature>
<keyword evidence="3" id="KW-1003">Cell membrane</keyword>
<dbReference type="GO" id="GO:0005886">
    <property type="term" value="C:plasma membrane"/>
    <property type="evidence" value="ECO:0007669"/>
    <property type="project" value="UniProtKB-SubCell"/>
</dbReference>
<dbReference type="Gene3D" id="1.10.3720.10">
    <property type="entry name" value="MetI-like"/>
    <property type="match status" value="1"/>
</dbReference>
<evidence type="ECO:0000256" key="3">
    <source>
        <dbReference type="ARBA" id="ARBA00022475"/>
    </source>
</evidence>
<keyword evidence="6 7" id="KW-0472">Membrane</keyword>
<evidence type="ECO:0000256" key="5">
    <source>
        <dbReference type="ARBA" id="ARBA00022989"/>
    </source>
</evidence>
<feature type="transmembrane region" description="Helical" evidence="7">
    <location>
        <begin position="123"/>
        <end position="144"/>
    </location>
</feature>
<evidence type="ECO:0000259" key="8">
    <source>
        <dbReference type="PROSITE" id="PS50928"/>
    </source>
</evidence>
<dbReference type="CDD" id="cd06261">
    <property type="entry name" value="TM_PBP2"/>
    <property type="match status" value="1"/>
</dbReference>
<keyword evidence="2 7" id="KW-0813">Transport</keyword>
<gene>
    <name evidence="9" type="ORF">CF651_06325</name>
</gene>
<organism evidence="9 10">
    <name type="scientific">Paenibacillus rigui</name>
    <dbReference type="NCBI Taxonomy" id="554312"/>
    <lineage>
        <taxon>Bacteria</taxon>
        <taxon>Bacillati</taxon>
        <taxon>Bacillota</taxon>
        <taxon>Bacilli</taxon>
        <taxon>Bacillales</taxon>
        <taxon>Paenibacillaceae</taxon>
        <taxon>Paenibacillus</taxon>
    </lineage>
</organism>
<evidence type="ECO:0000256" key="7">
    <source>
        <dbReference type="RuleBase" id="RU363032"/>
    </source>
</evidence>
<feature type="transmembrane region" description="Helical" evidence="7">
    <location>
        <begin position="25"/>
        <end position="49"/>
    </location>
</feature>
<accession>A0A229UVQ3</accession>
<evidence type="ECO:0000313" key="10">
    <source>
        <dbReference type="Proteomes" id="UP000215509"/>
    </source>
</evidence>
<evidence type="ECO:0000256" key="4">
    <source>
        <dbReference type="ARBA" id="ARBA00022692"/>
    </source>
</evidence>
<name>A0A229UVQ3_9BACL</name>
<dbReference type="InterPro" id="IPR051393">
    <property type="entry name" value="ABC_transporter_permease"/>
</dbReference>
<comment type="caution">
    <text evidence="9">The sequence shown here is derived from an EMBL/GenBank/DDBJ whole genome shotgun (WGS) entry which is preliminary data.</text>
</comment>
<dbReference type="SUPFAM" id="SSF161098">
    <property type="entry name" value="MetI-like"/>
    <property type="match status" value="1"/>
</dbReference>
<dbReference type="InterPro" id="IPR000515">
    <property type="entry name" value="MetI-like"/>
</dbReference>
<comment type="subcellular location">
    <subcellularLocation>
        <location evidence="1 7">Cell membrane</location>
        <topology evidence="1 7">Multi-pass membrane protein</topology>
    </subcellularLocation>
</comment>
<dbReference type="InterPro" id="IPR035906">
    <property type="entry name" value="MetI-like_sf"/>
</dbReference>
<keyword evidence="10" id="KW-1185">Reference proteome</keyword>
<comment type="similarity">
    <text evidence="7">Belongs to the binding-protein-dependent transport system permease family.</text>
</comment>
<feature type="transmembrane region" description="Helical" evidence="7">
    <location>
        <begin position="279"/>
        <end position="298"/>
    </location>
</feature>
<dbReference type="EMBL" id="NMQW01000008">
    <property type="protein sequence ID" value="OXM87371.1"/>
    <property type="molecule type" value="Genomic_DNA"/>
</dbReference>
<keyword evidence="4 7" id="KW-0812">Transmembrane</keyword>
<dbReference type="GO" id="GO:0055085">
    <property type="term" value="P:transmembrane transport"/>
    <property type="evidence" value="ECO:0007669"/>
    <property type="project" value="InterPro"/>
</dbReference>
<evidence type="ECO:0000313" key="9">
    <source>
        <dbReference type="EMBL" id="OXM87371.1"/>
    </source>
</evidence>
<dbReference type="PANTHER" id="PTHR30193:SF37">
    <property type="entry name" value="INNER MEMBRANE ABC TRANSPORTER PERMEASE PROTEIN YCJO"/>
    <property type="match status" value="1"/>
</dbReference>
<dbReference type="Proteomes" id="UP000215509">
    <property type="component" value="Unassembled WGS sequence"/>
</dbReference>
<dbReference type="Pfam" id="PF00528">
    <property type="entry name" value="BPD_transp_1"/>
    <property type="match status" value="1"/>
</dbReference>
<feature type="transmembrane region" description="Helical" evidence="7">
    <location>
        <begin position="172"/>
        <end position="192"/>
    </location>
</feature>
<evidence type="ECO:0000256" key="2">
    <source>
        <dbReference type="ARBA" id="ARBA00022448"/>
    </source>
</evidence>
<protein>
    <submittedName>
        <fullName evidence="9">ABC transporter permease</fullName>
    </submittedName>
</protein>
<reference evidence="9 10" key="1">
    <citation type="submission" date="2017-07" db="EMBL/GenBank/DDBJ databases">
        <title>Genome sequencing and assembly of Paenibacillus rigui.</title>
        <authorList>
            <person name="Mayilraj S."/>
        </authorList>
    </citation>
    <scope>NUCLEOTIDE SEQUENCE [LARGE SCALE GENOMIC DNA]</scope>
    <source>
        <strain evidence="9 10">JCM 16352</strain>
    </source>
</reference>
<dbReference type="OrthoDB" id="9809173at2"/>
<proteinExistence type="inferred from homology"/>
<dbReference type="PANTHER" id="PTHR30193">
    <property type="entry name" value="ABC TRANSPORTER PERMEASE PROTEIN"/>
    <property type="match status" value="1"/>
</dbReference>
<dbReference type="PROSITE" id="PS50928">
    <property type="entry name" value="ABC_TM1"/>
    <property type="match status" value="1"/>
</dbReference>
<dbReference type="AlphaFoldDB" id="A0A229UVQ3"/>
<evidence type="ECO:0000256" key="1">
    <source>
        <dbReference type="ARBA" id="ARBA00004651"/>
    </source>
</evidence>